<protein>
    <submittedName>
        <fullName evidence="1">Uncharacterized protein</fullName>
    </submittedName>
</protein>
<dbReference type="EnsemblMetazoa" id="GAUT017726-RA">
    <property type="protein sequence ID" value="GAUT017726-PA"/>
    <property type="gene ID" value="GAUT017726"/>
</dbReference>
<sequence length="203" mass="23006">MNKLKTNKIIGIKGSYMRMKVFITFRFRSSNFFRNFEVIGSCHNTDRMKTVVFLVSSGHIIGELSLMLLLDTARYCVTSPEGEMLLLQSDECLRLTLLGFFLSSPDVIKETLQAVVVRRFRLGGLISPKHTTSTLLLFSVSASYTKGLPSTVLNVLTWFILSLSTIDELASSISLLEADLLMYNWTYWTYSILKFANSKNSEK</sequence>
<organism evidence="1 2">
    <name type="scientific">Glossina austeni</name>
    <name type="common">Savannah tsetse fly</name>
    <dbReference type="NCBI Taxonomy" id="7395"/>
    <lineage>
        <taxon>Eukaryota</taxon>
        <taxon>Metazoa</taxon>
        <taxon>Ecdysozoa</taxon>
        <taxon>Arthropoda</taxon>
        <taxon>Hexapoda</taxon>
        <taxon>Insecta</taxon>
        <taxon>Pterygota</taxon>
        <taxon>Neoptera</taxon>
        <taxon>Endopterygota</taxon>
        <taxon>Diptera</taxon>
        <taxon>Brachycera</taxon>
        <taxon>Muscomorpha</taxon>
        <taxon>Hippoboscoidea</taxon>
        <taxon>Glossinidae</taxon>
        <taxon>Glossina</taxon>
    </lineage>
</organism>
<accession>A0A1A9UW53</accession>
<evidence type="ECO:0000313" key="1">
    <source>
        <dbReference type="EnsemblMetazoa" id="GAUT017726-PA"/>
    </source>
</evidence>
<name>A0A1A9UW53_GLOAU</name>
<keyword evidence="2" id="KW-1185">Reference proteome</keyword>
<dbReference type="VEuPathDB" id="VectorBase:GAUT017726"/>
<dbReference type="Proteomes" id="UP000078200">
    <property type="component" value="Unassembled WGS sequence"/>
</dbReference>
<dbReference type="AlphaFoldDB" id="A0A1A9UW53"/>
<proteinExistence type="predicted"/>
<evidence type="ECO:0000313" key="2">
    <source>
        <dbReference type="Proteomes" id="UP000078200"/>
    </source>
</evidence>
<reference evidence="1" key="1">
    <citation type="submission" date="2020-05" db="UniProtKB">
        <authorList>
            <consortium name="EnsemblMetazoa"/>
        </authorList>
    </citation>
    <scope>IDENTIFICATION</scope>
    <source>
        <strain evidence="1">TTRI</strain>
    </source>
</reference>